<keyword evidence="4" id="KW-1185">Reference proteome</keyword>
<evidence type="ECO:0000256" key="1">
    <source>
        <dbReference type="SAM" id="MobiDB-lite"/>
    </source>
</evidence>
<feature type="compositionally biased region" description="Polar residues" evidence="1">
    <location>
        <begin position="80"/>
        <end position="92"/>
    </location>
</feature>
<feature type="region of interest" description="Disordered" evidence="1">
    <location>
        <begin position="318"/>
        <end position="391"/>
    </location>
</feature>
<name>A0A7R8X8Y5_9CRUS</name>
<accession>A0A7R8X8Y5</accession>
<dbReference type="PROSITE" id="PS51140">
    <property type="entry name" value="CUE"/>
    <property type="match status" value="2"/>
</dbReference>
<gene>
    <name evidence="3" type="ORF">DSTB1V02_LOCUS2721</name>
</gene>
<reference evidence="3" key="1">
    <citation type="submission" date="2020-11" db="EMBL/GenBank/DDBJ databases">
        <authorList>
            <person name="Tran Van P."/>
        </authorList>
    </citation>
    <scope>NUCLEOTIDE SEQUENCE</scope>
</reference>
<dbReference type="AlphaFoldDB" id="A0A7R8X8Y5"/>
<sequence>MAAGLKVLRPSHQSHHHQGGREQNDVWKKEEERDILSPSSQLTSEPSSDYSLSYGSSSHRTATPDFYASGTGGTVEPSLRSEQTRTTVSYKTLTGEGPRDRTEEAVDRIQRMFPTVSEDHIRELLKKYHVRENVVISALQVAHHPIVQPGSGQRRDSGPSVASNISSTQESPSLRNTSTGSITPLRSLTQPKPHSSPKMKLRYLKNVYPSAEETFLLDLLSGCDNNVQEASERLSELGYAKRDTPVPGSKSLAKKDKPSDVISPVSKIISEDDKRTIKKGFQEKYRDISVTVLNMALESTRYDSQQTDKILKDVKHEMQEMEREKRQVGDAMHDSPKHRSPRLPRASFQSSPKHGVNGSPKRGLPGSATDSPKKLPVIPSEPSRKQEAPKKVYLSKNHVGAKGPNPALRKGVSDTLLLKTYVIWSGPDADLHVGPRKDLLQKAAGGIHLAKGSDPSLSRGPNPNLVKGSFRCGMPFSNPHLMETHHHIQHLEAV</sequence>
<dbReference type="EMBL" id="CAJPEV010000315">
    <property type="protein sequence ID" value="CAG0883858.1"/>
    <property type="molecule type" value="Genomic_DNA"/>
</dbReference>
<dbReference type="EMBL" id="LR899832">
    <property type="protein sequence ID" value="CAD7242773.1"/>
    <property type="molecule type" value="Genomic_DNA"/>
</dbReference>
<dbReference type="Proteomes" id="UP000677054">
    <property type="component" value="Unassembled WGS sequence"/>
</dbReference>
<feature type="region of interest" description="Disordered" evidence="1">
    <location>
        <begin position="146"/>
        <end position="197"/>
    </location>
</feature>
<evidence type="ECO:0000259" key="2">
    <source>
        <dbReference type="PROSITE" id="PS51140"/>
    </source>
</evidence>
<dbReference type="OrthoDB" id="3045089at2759"/>
<dbReference type="CDD" id="cd14279">
    <property type="entry name" value="CUE"/>
    <property type="match status" value="1"/>
</dbReference>
<feature type="compositionally biased region" description="Low complexity" evidence="1">
    <location>
        <begin position="36"/>
        <end position="58"/>
    </location>
</feature>
<feature type="compositionally biased region" description="Basic and acidic residues" evidence="1">
    <location>
        <begin position="318"/>
        <end position="337"/>
    </location>
</feature>
<evidence type="ECO:0000313" key="3">
    <source>
        <dbReference type="EMBL" id="CAD7242773.1"/>
    </source>
</evidence>
<protein>
    <recommendedName>
        <fullName evidence="2">CUE domain-containing protein</fullName>
    </recommendedName>
</protein>
<proteinExistence type="predicted"/>
<dbReference type="InterPro" id="IPR003892">
    <property type="entry name" value="CUE"/>
</dbReference>
<evidence type="ECO:0000313" key="4">
    <source>
        <dbReference type="Proteomes" id="UP000677054"/>
    </source>
</evidence>
<feature type="compositionally biased region" description="Polar residues" evidence="1">
    <location>
        <begin position="160"/>
        <end position="193"/>
    </location>
</feature>
<feature type="domain" description="CUE" evidence="2">
    <location>
        <begin position="101"/>
        <end position="143"/>
    </location>
</feature>
<feature type="domain" description="CUE" evidence="2">
    <location>
        <begin position="196"/>
        <end position="239"/>
    </location>
</feature>
<organism evidence="3">
    <name type="scientific">Darwinula stevensoni</name>
    <dbReference type="NCBI Taxonomy" id="69355"/>
    <lineage>
        <taxon>Eukaryota</taxon>
        <taxon>Metazoa</taxon>
        <taxon>Ecdysozoa</taxon>
        <taxon>Arthropoda</taxon>
        <taxon>Crustacea</taxon>
        <taxon>Oligostraca</taxon>
        <taxon>Ostracoda</taxon>
        <taxon>Podocopa</taxon>
        <taxon>Podocopida</taxon>
        <taxon>Darwinulocopina</taxon>
        <taxon>Darwinuloidea</taxon>
        <taxon>Darwinulidae</taxon>
        <taxon>Darwinula</taxon>
    </lineage>
</organism>
<dbReference type="GO" id="GO:0043130">
    <property type="term" value="F:ubiquitin binding"/>
    <property type="evidence" value="ECO:0007669"/>
    <property type="project" value="InterPro"/>
</dbReference>
<feature type="compositionally biased region" description="Basic and acidic residues" evidence="1">
    <location>
        <begin position="19"/>
        <end position="35"/>
    </location>
</feature>
<feature type="region of interest" description="Disordered" evidence="1">
    <location>
        <begin position="1"/>
        <end position="104"/>
    </location>
</feature>